<evidence type="ECO:0000259" key="8">
    <source>
        <dbReference type="Pfam" id="PF01478"/>
    </source>
</evidence>
<dbReference type="Proteomes" id="UP000823486">
    <property type="component" value="Unassembled WGS sequence"/>
</dbReference>
<dbReference type="GO" id="GO:0008168">
    <property type="term" value="F:methyltransferase activity"/>
    <property type="evidence" value="ECO:0007669"/>
    <property type="project" value="UniProtKB-KW"/>
</dbReference>
<evidence type="ECO:0000256" key="7">
    <source>
        <dbReference type="SAM" id="Phobius"/>
    </source>
</evidence>
<comment type="subcellular location">
    <subcellularLocation>
        <location evidence="1">Cell membrane</location>
        <topology evidence="1">Multi-pass membrane protein</topology>
    </subcellularLocation>
</comment>
<feature type="domain" description="Prepilin type IV endopeptidase peptidase" evidence="8">
    <location>
        <begin position="104"/>
        <end position="207"/>
    </location>
</feature>
<dbReference type="GO" id="GO:0032259">
    <property type="term" value="P:methylation"/>
    <property type="evidence" value="ECO:0007669"/>
    <property type="project" value="UniProtKB-KW"/>
</dbReference>
<dbReference type="InterPro" id="IPR000045">
    <property type="entry name" value="Prepilin_IV_endopep_pep"/>
</dbReference>
<dbReference type="InterPro" id="IPR010627">
    <property type="entry name" value="Prepilin_pept_A24_N"/>
</dbReference>
<feature type="transmembrane region" description="Helical" evidence="7">
    <location>
        <begin position="223"/>
        <end position="250"/>
    </location>
</feature>
<evidence type="ECO:0000256" key="4">
    <source>
        <dbReference type="ARBA" id="ARBA00022692"/>
    </source>
</evidence>
<dbReference type="Pfam" id="PF06750">
    <property type="entry name" value="A24_N_bact"/>
    <property type="match status" value="1"/>
</dbReference>
<keyword evidence="3" id="KW-1003">Cell membrane</keyword>
<feature type="transmembrane region" description="Helical" evidence="7">
    <location>
        <begin position="178"/>
        <end position="211"/>
    </location>
</feature>
<feature type="domain" description="Prepilin peptidase A24 N-terminal" evidence="9">
    <location>
        <begin position="11"/>
        <end position="92"/>
    </location>
</feature>
<evidence type="ECO:0000256" key="1">
    <source>
        <dbReference type="ARBA" id="ARBA00004651"/>
    </source>
</evidence>
<feature type="transmembrane region" description="Helical" evidence="7">
    <location>
        <begin position="6"/>
        <end position="28"/>
    </location>
</feature>
<comment type="caution">
    <text evidence="10">The sequence shown here is derived from an EMBL/GenBank/DDBJ whole genome shotgun (WGS) entry which is preliminary data.</text>
</comment>
<reference evidence="10 11" key="1">
    <citation type="submission" date="2021-01" db="EMBL/GenBank/DDBJ databases">
        <title>Genomic Encyclopedia of Type Strains, Phase IV (KMG-IV): sequencing the most valuable type-strain genomes for metagenomic binning, comparative biology and taxonomic classification.</title>
        <authorList>
            <person name="Goeker M."/>
        </authorList>
    </citation>
    <scope>NUCLEOTIDE SEQUENCE [LARGE SCALE GENOMIC DNA]</scope>
    <source>
        <strain evidence="10 11">DSM 105482</strain>
    </source>
</reference>
<sequence length="251" mass="28068">MFFLIVYFFTIGSVLGSFYNVAGLRIPLKKSIVKPRSQCPFCTKTLGPHELIPVVSYLLQRGKCRRCGSTIHYKYPLIELTTGALFAYCFYKWGFNYELFVALTFVSLLVIILVSDITYMVIPDKVLLFFLPILAIERMLVPLTPWWDSIWGAVFGFSLLLLIAIVSKGGMGGGDIKLFFLIGIVLGLKLTLLAFFLSTLFGALAGIAGIIIGRVKKRQPIPFGPFIVAGSLTAYFYGWDLLSIYMNLLLK</sequence>
<evidence type="ECO:0000256" key="3">
    <source>
        <dbReference type="ARBA" id="ARBA00022475"/>
    </source>
</evidence>
<dbReference type="PANTHER" id="PTHR30487">
    <property type="entry name" value="TYPE 4 PREPILIN-LIKE PROTEINS LEADER PEPTIDE-PROCESSING ENZYME"/>
    <property type="match status" value="1"/>
</dbReference>
<dbReference type="RefSeq" id="WP_204540417.1">
    <property type="nucleotide sequence ID" value="NZ_JAFBFI010000004.1"/>
</dbReference>
<dbReference type="Pfam" id="PF01478">
    <property type="entry name" value="Peptidase_A24"/>
    <property type="match status" value="1"/>
</dbReference>
<keyword evidence="10" id="KW-0378">Hydrolase</keyword>
<evidence type="ECO:0000256" key="2">
    <source>
        <dbReference type="ARBA" id="ARBA00005801"/>
    </source>
</evidence>
<accession>A0ABS2QFK4</accession>
<dbReference type="EMBL" id="JAFBFI010000004">
    <property type="protein sequence ID" value="MBM7691929.1"/>
    <property type="molecule type" value="Genomic_DNA"/>
</dbReference>
<evidence type="ECO:0000259" key="9">
    <source>
        <dbReference type="Pfam" id="PF06750"/>
    </source>
</evidence>
<name>A0ABS2QFK4_9BACI</name>
<dbReference type="EC" id="2.1.1.-" evidence="10"/>
<keyword evidence="11" id="KW-1185">Reference proteome</keyword>
<evidence type="ECO:0000313" key="11">
    <source>
        <dbReference type="Proteomes" id="UP000823486"/>
    </source>
</evidence>
<dbReference type="Gene3D" id="1.20.120.1220">
    <property type="match status" value="1"/>
</dbReference>
<feature type="transmembrane region" description="Helical" evidence="7">
    <location>
        <begin position="99"/>
        <end position="119"/>
    </location>
</feature>
<keyword evidence="10" id="KW-0489">Methyltransferase</keyword>
<dbReference type="InterPro" id="IPR050882">
    <property type="entry name" value="Prepilin_peptidase/N-MTase"/>
</dbReference>
<keyword evidence="6 7" id="KW-0472">Membrane</keyword>
<dbReference type="EC" id="3.4.23.43" evidence="10"/>
<dbReference type="PANTHER" id="PTHR30487:SF0">
    <property type="entry name" value="PREPILIN LEADER PEPTIDASE_N-METHYLTRANSFERASE-RELATED"/>
    <property type="match status" value="1"/>
</dbReference>
<keyword evidence="4 7" id="KW-0812">Transmembrane</keyword>
<evidence type="ECO:0000313" key="10">
    <source>
        <dbReference type="EMBL" id="MBM7691929.1"/>
    </source>
</evidence>
<comment type="similarity">
    <text evidence="2">Belongs to the peptidase A24 family.</text>
</comment>
<protein>
    <submittedName>
        <fullName evidence="10">Leader peptidase (Prepilin peptidase)/N-methyltransferase</fullName>
        <ecNumber evidence="10">2.1.1.-</ecNumber>
        <ecNumber evidence="10">3.4.23.43</ecNumber>
    </submittedName>
</protein>
<keyword evidence="10" id="KW-0808">Transferase</keyword>
<evidence type="ECO:0000256" key="6">
    <source>
        <dbReference type="ARBA" id="ARBA00023136"/>
    </source>
</evidence>
<organism evidence="10 11">
    <name type="scientific">Peribacillus deserti</name>
    <dbReference type="NCBI Taxonomy" id="673318"/>
    <lineage>
        <taxon>Bacteria</taxon>
        <taxon>Bacillati</taxon>
        <taxon>Bacillota</taxon>
        <taxon>Bacilli</taxon>
        <taxon>Bacillales</taxon>
        <taxon>Bacillaceae</taxon>
        <taxon>Peribacillus</taxon>
    </lineage>
</organism>
<gene>
    <name evidence="10" type="ORF">JOC77_001339</name>
</gene>
<keyword evidence="5 7" id="KW-1133">Transmembrane helix</keyword>
<evidence type="ECO:0000256" key="5">
    <source>
        <dbReference type="ARBA" id="ARBA00022989"/>
    </source>
</evidence>
<proteinExistence type="inferred from homology"/>
<dbReference type="GO" id="GO:0004190">
    <property type="term" value="F:aspartic-type endopeptidase activity"/>
    <property type="evidence" value="ECO:0007669"/>
    <property type="project" value="UniProtKB-EC"/>
</dbReference>
<feature type="transmembrane region" description="Helical" evidence="7">
    <location>
        <begin position="149"/>
        <end position="166"/>
    </location>
</feature>